<feature type="compositionally biased region" description="Low complexity" evidence="6">
    <location>
        <begin position="235"/>
        <end position="249"/>
    </location>
</feature>
<accession>A0A2T3BGF4</accession>
<keyword evidence="3 7" id="KW-0812">Transmembrane</keyword>
<evidence type="ECO:0000256" key="5">
    <source>
        <dbReference type="ARBA" id="ARBA00023136"/>
    </source>
</evidence>
<organism evidence="9 10">
    <name type="scientific">Amorphotheca resinae ATCC 22711</name>
    <dbReference type="NCBI Taxonomy" id="857342"/>
    <lineage>
        <taxon>Eukaryota</taxon>
        <taxon>Fungi</taxon>
        <taxon>Dikarya</taxon>
        <taxon>Ascomycota</taxon>
        <taxon>Pezizomycotina</taxon>
        <taxon>Leotiomycetes</taxon>
        <taxon>Helotiales</taxon>
        <taxon>Amorphothecaceae</taxon>
        <taxon>Amorphotheca</taxon>
    </lineage>
</organism>
<dbReference type="Gene3D" id="1.20.1250.20">
    <property type="entry name" value="MFS general substrate transporter like domains"/>
    <property type="match status" value="1"/>
</dbReference>
<reference evidence="9 10" key="1">
    <citation type="journal article" date="2018" name="New Phytol.">
        <title>Comparative genomics and transcriptomics depict ericoid mycorrhizal fungi as versatile saprotrophs and plant mutualists.</title>
        <authorList>
            <person name="Martino E."/>
            <person name="Morin E."/>
            <person name="Grelet G.A."/>
            <person name="Kuo A."/>
            <person name="Kohler A."/>
            <person name="Daghino S."/>
            <person name="Barry K.W."/>
            <person name="Cichocki N."/>
            <person name="Clum A."/>
            <person name="Dockter R.B."/>
            <person name="Hainaut M."/>
            <person name="Kuo R.C."/>
            <person name="LaButti K."/>
            <person name="Lindahl B.D."/>
            <person name="Lindquist E.A."/>
            <person name="Lipzen A."/>
            <person name="Khouja H.R."/>
            <person name="Magnuson J."/>
            <person name="Murat C."/>
            <person name="Ohm R.A."/>
            <person name="Singer S.W."/>
            <person name="Spatafora J.W."/>
            <person name="Wang M."/>
            <person name="Veneault-Fourrey C."/>
            <person name="Henrissat B."/>
            <person name="Grigoriev I.V."/>
            <person name="Martin F.M."/>
            <person name="Perotto S."/>
        </authorList>
    </citation>
    <scope>NUCLEOTIDE SEQUENCE [LARGE SCALE GENOMIC DNA]</scope>
    <source>
        <strain evidence="9 10">ATCC 22711</strain>
    </source>
</reference>
<gene>
    <name evidence="9" type="ORF">M430DRAFT_24788</name>
</gene>
<evidence type="ECO:0000256" key="3">
    <source>
        <dbReference type="ARBA" id="ARBA00022692"/>
    </source>
</evidence>
<evidence type="ECO:0000256" key="2">
    <source>
        <dbReference type="ARBA" id="ARBA00022448"/>
    </source>
</evidence>
<dbReference type="GeneID" id="36573215"/>
<evidence type="ECO:0000259" key="8">
    <source>
        <dbReference type="PROSITE" id="PS50850"/>
    </source>
</evidence>
<keyword evidence="5 7" id="KW-0472">Membrane</keyword>
<feature type="transmembrane region" description="Helical" evidence="7">
    <location>
        <begin position="56"/>
        <end position="74"/>
    </location>
</feature>
<feature type="transmembrane region" description="Helical" evidence="7">
    <location>
        <begin position="158"/>
        <end position="180"/>
    </location>
</feature>
<dbReference type="PROSITE" id="PS50850">
    <property type="entry name" value="MFS"/>
    <property type="match status" value="1"/>
</dbReference>
<dbReference type="PANTHER" id="PTHR23504:SF8">
    <property type="entry name" value="TRANSPORTER, PUTATIVE (AFU_ORTHOLOGUE AFUA_1G03730)-RELATED"/>
    <property type="match status" value="1"/>
</dbReference>
<dbReference type="Pfam" id="PF07690">
    <property type="entry name" value="MFS_1"/>
    <property type="match status" value="1"/>
</dbReference>
<dbReference type="PANTHER" id="PTHR23504">
    <property type="entry name" value="MAJOR FACILITATOR SUPERFAMILY DOMAIN-CONTAINING PROTEIN 10"/>
    <property type="match status" value="1"/>
</dbReference>
<dbReference type="EMBL" id="KZ679006">
    <property type="protein sequence ID" value="PSS28459.1"/>
    <property type="molecule type" value="Genomic_DNA"/>
</dbReference>
<sequence length="595" mass="64527">MTSVFPYLPEMIESFGVTKREVAKWAGITSAVFSISQCLTAVLWGRASDKFGRKPVILTSLTCTMLLSLIWGMSSSLPMAIVSRAMSGGCNGNVGIIRTMVAEMVPEKELQPRAFSVMPMVWSLGSTLGPSLGGFFAKPAENLSGIFGDNKLLIKFPFLLPNIIASTFFLIGITTGILFLQETLETKRHKKDPGRILGQRLVAFFGTLFHLDKRTRSSRHQSAVNETSPLLRPPSSANSDSSKAFSDSFTPKSPKPPVTRPTLSEVFTRQSVINLAAYSILALHSGAYDQLVPIFLHHPREDHDPSNTHLPFKFSGGFGLASGRIGTIFTLYGIFGGLMQFFFFPPVARRLGVLRCFKLCAVTFPIVYFVTPYTALIEDPAWQQAVMVCIMLVKCFAGIFAFPCSTVLLTNSATSLRILGTLNGFAVSISAVGRALGPFMTGTSFTWGLKIGYVVTAWWFLAFMALLGAIPVWYLVEMEGFSKTADNTDDEEEEDEGPETPIGEHILDNDRVANPNHDDETDTAAAPLPLNGNSTTKSRDIQKAQSPKRESSLERNMSNPIGILGGSVGPGGGRRLSNGLAASNNGYGTGGTSFH</sequence>
<dbReference type="GO" id="GO:0016020">
    <property type="term" value="C:membrane"/>
    <property type="evidence" value="ECO:0007669"/>
    <property type="project" value="UniProtKB-SubCell"/>
</dbReference>
<feature type="transmembrane region" description="Helical" evidence="7">
    <location>
        <begin position="325"/>
        <end position="344"/>
    </location>
</feature>
<dbReference type="RefSeq" id="XP_024725984.1">
    <property type="nucleotide sequence ID" value="XM_024865134.1"/>
</dbReference>
<dbReference type="InterPro" id="IPR036259">
    <property type="entry name" value="MFS_trans_sf"/>
</dbReference>
<feature type="compositionally biased region" description="Gly residues" evidence="6">
    <location>
        <begin position="563"/>
        <end position="574"/>
    </location>
</feature>
<evidence type="ECO:0000313" key="9">
    <source>
        <dbReference type="EMBL" id="PSS28459.1"/>
    </source>
</evidence>
<evidence type="ECO:0000313" key="10">
    <source>
        <dbReference type="Proteomes" id="UP000241818"/>
    </source>
</evidence>
<dbReference type="AlphaFoldDB" id="A0A2T3BGF4"/>
<feature type="compositionally biased region" description="Basic and acidic residues" evidence="6">
    <location>
        <begin position="537"/>
        <end position="553"/>
    </location>
</feature>
<dbReference type="CDD" id="cd17330">
    <property type="entry name" value="MFS_SLC46_TetA_like"/>
    <property type="match status" value="1"/>
</dbReference>
<dbReference type="InterPro" id="IPR011701">
    <property type="entry name" value="MFS"/>
</dbReference>
<feature type="transmembrane region" description="Helical" evidence="7">
    <location>
        <begin position="25"/>
        <end position="44"/>
    </location>
</feature>
<feature type="region of interest" description="Disordered" evidence="6">
    <location>
        <begin position="217"/>
        <end position="261"/>
    </location>
</feature>
<protein>
    <recommendedName>
        <fullName evidence="8">Major facilitator superfamily (MFS) profile domain-containing protein</fullName>
    </recommendedName>
</protein>
<feature type="compositionally biased region" description="Acidic residues" evidence="6">
    <location>
        <begin position="487"/>
        <end position="498"/>
    </location>
</feature>
<feature type="transmembrane region" description="Helical" evidence="7">
    <location>
        <begin position="416"/>
        <end position="437"/>
    </location>
</feature>
<evidence type="ECO:0000256" key="4">
    <source>
        <dbReference type="ARBA" id="ARBA00022989"/>
    </source>
</evidence>
<name>A0A2T3BGF4_AMORE</name>
<dbReference type="SUPFAM" id="SSF103473">
    <property type="entry name" value="MFS general substrate transporter"/>
    <property type="match status" value="1"/>
</dbReference>
<dbReference type="InParanoid" id="A0A2T3BGF4"/>
<evidence type="ECO:0000256" key="1">
    <source>
        <dbReference type="ARBA" id="ARBA00004141"/>
    </source>
</evidence>
<comment type="subcellular location">
    <subcellularLocation>
        <location evidence="1">Membrane</location>
        <topology evidence="1">Multi-pass membrane protein</topology>
    </subcellularLocation>
</comment>
<keyword evidence="4 7" id="KW-1133">Transmembrane helix</keyword>
<feature type="domain" description="Major facilitator superfamily (MFS) profile" evidence="8">
    <location>
        <begin position="1"/>
        <end position="480"/>
    </location>
</feature>
<dbReference type="Proteomes" id="UP000241818">
    <property type="component" value="Unassembled WGS sequence"/>
</dbReference>
<proteinExistence type="predicted"/>
<evidence type="ECO:0000256" key="7">
    <source>
        <dbReference type="SAM" id="Phobius"/>
    </source>
</evidence>
<dbReference type="InterPro" id="IPR020846">
    <property type="entry name" value="MFS_dom"/>
</dbReference>
<keyword evidence="10" id="KW-1185">Reference proteome</keyword>
<feature type="transmembrane region" description="Helical" evidence="7">
    <location>
        <begin position="457"/>
        <end position="476"/>
    </location>
</feature>
<feature type="transmembrane region" description="Helical" evidence="7">
    <location>
        <begin position="356"/>
        <end position="375"/>
    </location>
</feature>
<feature type="region of interest" description="Disordered" evidence="6">
    <location>
        <begin position="485"/>
        <end position="595"/>
    </location>
</feature>
<feature type="transmembrane region" description="Helical" evidence="7">
    <location>
        <begin position="381"/>
        <end position="404"/>
    </location>
</feature>
<dbReference type="OrthoDB" id="10262656at2759"/>
<keyword evidence="2" id="KW-0813">Transport</keyword>
<dbReference type="GO" id="GO:0022857">
    <property type="term" value="F:transmembrane transporter activity"/>
    <property type="evidence" value="ECO:0007669"/>
    <property type="project" value="InterPro"/>
</dbReference>
<evidence type="ECO:0000256" key="6">
    <source>
        <dbReference type="SAM" id="MobiDB-lite"/>
    </source>
</evidence>